<proteinExistence type="predicted"/>
<dbReference type="PhylomeDB" id="A0A068VN25"/>
<dbReference type="Pfam" id="PF00560">
    <property type="entry name" value="LRR_1"/>
    <property type="match status" value="2"/>
</dbReference>
<dbReference type="OrthoDB" id="1394818at2759"/>
<evidence type="ECO:0000313" key="10">
    <source>
        <dbReference type="Proteomes" id="UP000295252"/>
    </source>
</evidence>
<evidence type="ECO:0000256" key="6">
    <source>
        <dbReference type="ARBA" id="ARBA00022989"/>
    </source>
</evidence>
<evidence type="ECO:0000313" key="9">
    <source>
        <dbReference type="EMBL" id="CDP22091.1"/>
    </source>
</evidence>
<dbReference type="FunFam" id="3.80.10.10:FF:000041">
    <property type="entry name" value="LRR receptor-like serine/threonine-protein kinase ERECTA"/>
    <property type="match status" value="1"/>
</dbReference>
<gene>
    <name evidence="9" type="ORF">GSCOC_T00004166001</name>
</gene>
<reference evidence="10" key="1">
    <citation type="journal article" date="2014" name="Science">
        <title>The coffee genome provides insight into the convergent evolution of caffeine biosynthesis.</title>
        <authorList>
            <person name="Denoeud F."/>
            <person name="Carretero-Paulet L."/>
            <person name="Dereeper A."/>
            <person name="Droc G."/>
            <person name="Guyot R."/>
            <person name="Pietrella M."/>
            <person name="Zheng C."/>
            <person name="Alberti A."/>
            <person name="Anthony F."/>
            <person name="Aprea G."/>
            <person name="Aury J.M."/>
            <person name="Bento P."/>
            <person name="Bernard M."/>
            <person name="Bocs S."/>
            <person name="Campa C."/>
            <person name="Cenci A."/>
            <person name="Combes M.C."/>
            <person name="Crouzillat D."/>
            <person name="Da Silva C."/>
            <person name="Daddiego L."/>
            <person name="De Bellis F."/>
            <person name="Dussert S."/>
            <person name="Garsmeur O."/>
            <person name="Gayraud T."/>
            <person name="Guignon V."/>
            <person name="Jahn K."/>
            <person name="Jamilloux V."/>
            <person name="Joet T."/>
            <person name="Labadie K."/>
            <person name="Lan T."/>
            <person name="Leclercq J."/>
            <person name="Lepelley M."/>
            <person name="Leroy T."/>
            <person name="Li L.T."/>
            <person name="Librado P."/>
            <person name="Lopez L."/>
            <person name="Munoz A."/>
            <person name="Noel B."/>
            <person name="Pallavicini A."/>
            <person name="Perrotta G."/>
            <person name="Poncet V."/>
            <person name="Pot D."/>
            <person name="Priyono X."/>
            <person name="Rigoreau M."/>
            <person name="Rouard M."/>
            <person name="Rozas J."/>
            <person name="Tranchant-Dubreuil C."/>
            <person name="VanBuren R."/>
            <person name="Zhang Q."/>
            <person name="Andrade A.C."/>
            <person name="Argout X."/>
            <person name="Bertrand B."/>
            <person name="de Kochko A."/>
            <person name="Graziosi G."/>
            <person name="Henry R.J."/>
            <person name="Jayarama X."/>
            <person name="Ming R."/>
            <person name="Nagai C."/>
            <person name="Rounsley S."/>
            <person name="Sankoff D."/>
            <person name="Giuliano G."/>
            <person name="Albert V.A."/>
            <person name="Wincker P."/>
            <person name="Lashermes P."/>
        </authorList>
    </citation>
    <scope>NUCLEOTIDE SEQUENCE [LARGE SCALE GENOMIC DNA]</scope>
    <source>
        <strain evidence="10">cv. DH200-94</strain>
    </source>
</reference>
<sequence length="217" mass="24039">MRSWELSNIYLAGCKLRGTLPNFTTPDSLSSLDLSDNYFTEGISNFFTRMTTLEQAKLSNNQRKSDVSAIKLPDGLSSIDFHSNQLYGTIPEFSTSLNLKVLNIASNKLTSYIPNSISNLAKVERLDISRNQIGGTIPTSLGLLLKLQWLDLSINTLSGKIPNSLLQIEALRHASFRANRLCSEIPQGRPLNIFPLVTYAHNLCLCGRPLPPCKGKK</sequence>
<accession>A0A068VN25</accession>
<name>A0A068VN25_COFCA</name>
<keyword evidence="10" id="KW-1185">Reference proteome</keyword>
<dbReference type="Pfam" id="PF13855">
    <property type="entry name" value="LRR_8"/>
    <property type="match status" value="1"/>
</dbReference>
<organism evidence="9 10">
    <name type="scientific">Coffea canephora</name>
    <name type="common">Robusta coffee</name>
    <dbReference type="NCBI Taxonomy" id="49390"/>
    <lineage>
        <taxon>Eukaryota</taxon>
        <taxon>Viridiplantae</taxon>
        <taxon>Streptophyta</taxon>
        <taxon>Embryophyta</taxon>
        <taxon>Tracheophyta</taxon>
        <taxon>Spermatophyta</taxon>
        <taxon>Magnoliopsida</taxon>
        <taxon>eudicotyledons</taxon>
        <taxon>Gunneridae</taxon>
        <taxon>Pentapetalae</taxon>
        <taxon>asterids</taxon>
        <taxon>lamiids</taxon>
        <taxon>Gentianales</taxon>
        <taxon>Rubiaceae</taxon>
        <taxon>Ixoroideae</taxon>
        <taxon>Gardenieae complex</taxon>
        <taxon>Bertiereae - Coffeeae clade</taxon>
        <taxon>Coffeeae</taxon>
        <taxon>Coffea</taxon>
    </lineage>
</organism>
<dbReference type="GO" id="GO:0016020">
    <property type="term" value="C:membrane"/>
    <property type="evidence" value="ECO:0007669"/>
    <property type="project" value="UniProtKB-SubCell"/>
</dbReference>
<dbReference type="Gramene" id="CDP22091">
    <property type="protein sequence ID" value="CDP22091"/>
    <property type="gene ID" value="GSCOC_T00004166001"/>
</dbReference>
<evidence type="ECO:0000256" key="5">
    <source>
        <dbReference type="ARBA" id="ARBA00022737"/>
    </source>
</evidence>
<dbReference type="EMBL" id="HG749120">
    <property type="protein sequence ID" value="CDP22091.1"/>
    <property type="molecule type" value="Genomic_DNA"/>
</dbReference>
<protein>
    <submittedName>
        <fullName evidence="9">DH200=94 genomic scaffold, scaffold_10036</fullName>
    </submittedName>
</protein>
<keyword evidence="4" id="KW-0732">Signal</keyword>
<dbReference type="InterPro" id="IPR001611">
    <property type="entry name" value="Leu-rich_rpt"/>
</dbReference>
<dbReference type="Gene3D" id="3.80.10.10">
    <property type="entry name" value="Ribonuclease Inhibitor"/>
    <property type="match status" value="1"/>
</dbReference>
<evidence type="ECO:0000256" key="2">
    <source>
        <dbReference type="ARBA" id="ARBA00022614"/>
    </source>
</evidence>
<keyword evidence="3" id="KW-0812">Transmembrane</keyword>
<evidence type="ECO:0000256" key="1">
    <source>
        <dbReference type="ARBA" id="ARBA00004479"/>
    </source>
</evidence>
<dbReference type="InterPro" id="IPR032675">
    <property type="entry name" value="LRR_dom_sf"/>
</dbReference>
<dbReference type="PANTHER" id="PTHR48063">
    <property type="entry name" value="LRR RECEPTOR-LIKE KINASE"/>
    <property type="match status" value="1"/>
</dbReference>
<dbReference type="STRING" id="49390.A0A068VN25"/>
<keyword evidence="8" id="KW-0325">Glycoprotein</keyword>
<dbReference type="OMA" id="WELSNIY"/>
<dbReference type="AlphaFoldDB" id="A0A068VN25"/>
<dbReference type="Proteomes" id="UP000295252">
    <property type="component" value="Unassembled WGS sequence"/>
</dbReference>
<evidence type="ECO:0000256" key="8">
    <source>
        <dbReference type="ARBA" id="ARBA00023180"/>
    </source>
</evidence>
<keyword evidence="5" id="KW-0677">Repeat</keyword>
<keyword evidence="2" id="KW-0433">Leucine-rich repeat</keyword>
<dbReference type="PANTHER" id="PTHR48063:SF90">
    <property type="entry name" value="OS11G0565920 PROTEIN"/>
    <property type="match status" value="1"/>
</dbReference>
<dbReference type="InParanoid" id="A0A068VN25"/>
<keyword evidence="7" id="KW-0472">Membrane</keyword>
<evidence type="ECO:0000256" key="3">
    <source>
        <dbReference type="ARBA" id="ARBA00022692"/>
    </source>
</evidence>
<evidence type="ECO:0000256" key="7">
    <source>
        <dbReference type="ARBA" id="ARBA00023136"/>
    </source>
</evidence>
<keyword evidence="6" id="KW-1133">Transmembrane helix</keyword>
<comment type="subcellular location">
    <subcellularLocation>
        <location evidence="1">Membrane</location>
        <topology evidence="1">Single-pass type I membrane protein</topology>
    </subcellularLocation>
</comment>
<dbReference type="SUPFAM" id="SSF52058">
    <property type="entry name" value="L domain-like"/>
    <property type="match status" value="1"/>
</dbReference>
<evidence type="ECO:0000256" key="4">
    <source>
        <dbReference type="ARBA" id="ARBA00022729"/>
    </source>
</evidence>
<dbReference type="InterPro" id="IPR046956">
    <property type="entry name" value="RLP23-like"/>
</dbReference>